<comment type="similarity">
    <text evidence="2">Belongs to the RRP12 family.</text>
</comment>
<feature type="compositionally biased region" description="Basic residues" evidence="4">
    <location>
        <begin position="1321"/>
        <end position="1331"/>
    </location>
</feature>
<dbReference type="Proteomes" id="UP001367676">
    <property type="component" value="Unassembled WGS sequence"/>
</dbReference>
<evidence type="ECO:0000256" key="2">
    <source>
        <dbReference type="ARBA" id="ARBA00007690"/>
    </source>
</evidence>
<dbReference type="InterPro" id="IPR057860">
    <property type="entry name" value="HEAT_RRP12_N"/>
</dbReference>
<dbReference type="EMBL" id="JBBCAQ010000033">
    <property type="protein sequence ID" value="KAK7582685.1"/>
    <property type="molecule type" value="Genomic_DNA"/>
</dbReference>
<sequence length="1331" mass="149644">MGVFRKRVKTKGKRWIKGQSSNSNPESSTFRRAARNNFFKEELGGTTNPNLLTVDSLRKHDNRMNSDDIESRSSSITCDLDGDSYRSSIGSANTLNTFASDWSCCSNMTFNKLLNRFDMSSALHKEMLAVLAAITEVIKANGGTENTTEYFAALITALEGIQDGSKENYVVGDEDDRSKEDSVGAMLSLLSMCIKGVRRETLQLKFSTICETLTRHLAIYHNSENNTILKSIIGCMSVVLRAQHLSAWKENSKTLDYYKTILEFVTYPKSKIRKAAQHAVCAVLKGSYFLQENPDTLHPAAEITAVHCLKTLESSFSEGGTTTVLHVLVLLKEIIAFFPKTKLKMCCNMILQLMTLKNSLITTCALQALYGLFTSRPNINTCPATLNAQLINALYDYQPPVTDSQSIIAWATVMQEAFVNLANNDLSLCVSNVPKLCSVYSAAFLSEKPNVINSVTSCMQTVLNECLTPAATESNIEQYKTEIRKIYELLKNCMKYTYHMAWKSVLYLLATMYKNCGRTCSDFMIDYLRELADLRDSDEYAYEKEIDNIFGGAIESIGPEKIILQIPLQAIADEKSVLTIKRSWLLPLFKQHIKNSSLQCFLKDFRPLAVFFREKKLNTQDQSVAVVYDLLESQIWALLPTFCRSATDIKDTIPKIAKNLSELLKSRSDLRSIILASLRNLVHNSENNPDDMAVMSRFAKNYLPILFNLYTTKCEKTNDEATRVSAFETIKAYLKITSAEIIENFFNEACHKLAKCESNEETKMDFEKEAILDLIRALIPFLSTSSLTTLFCNRIDRIKKKLHFKEEKKYYRMLADMCSSETESCKKFVSSHLSAVKRLLVESESNTHLTSRAARIKTLAALLTYGCKEKMLTSFLPEVVLCCKDGNQKCRNNAFDLLNKMASMMAKESSERGVGKFLDKILVGLVGTTSMIAATILALSSVIHNQEDKLNKEHFGDILKNICLLSQSKTREIVGPALGFLKVTISLHNTSLAQTHLPLIVKSLSGITKDCQRKYRQKIRDLYDKLARKFGVLTIISLVPTHDGETLTRLKAIKKEQARKARKKLETKKTTQDSHQDETDFTTKRKPKTINEVLAECEEDDSDSDEADNERKERKNSSKLKKNVYLKEDEDTIIDFSAPSAYNSISVSKPKVRDSISTCGLKKKSKVDFPTAPDGRLIIQEDKVEIPSTSREDFDSEDENIASDAEAEGRLSQMVSNIRLNRKRKNASSSDDEDESNFKYRAGGGGIHRKVSKTNKSATVHAGSDFKAKKASGDMKRKGKPDPYAYIPLSRNALNRRKKKKSAGQFKHIVQSAKKGANRGAKNRSKANKKR</sequence>
<gene>
    <name evidence="7" type="ORF">V9T40_014130</name>
</gene>
<name>A0AAN9Y222_9HEMI</name>
<reference evidence="7 8" key="1">
    <citation type="submission" date="2024-03" db="EMBL/GenBank/DDBJ databases">
        <title>Adaptation during the transition from Ophiocordyceps entomopathogen to insect associate is accompanied by gene loss and intensified selection.</title>
        <authorList>
            <person name="Ward C.M."/>
            <person name="Onetto C.A."/>
            <person name="Borneman A.R."/>
        </authorList>
    </citation>
    <scope>NUCLEOTIDE SEQUENCE [LARGE SCALE GENOMIC DNA]</scope>
    <source>
        <strain evidence="7">AWRI1</strain>
        <tissue evidence="7">Single Adult Female</tissue>
    </source>
</reference>
<feature type="domain" description="RRP12 N-terminal HEAT" evidence="6">
    <location>
        <begin position="110"/>
        <end position="375"/>
    </location>
</feature>
<evidence type="ECO:0000256" key="3">
    <source>
        <dbReference type="ARBA" id="ARBA00023242"/>
    </source>
</evidence>
<accession>A0AAN9Y222</accession>
<organism evidence="7 8">
    <name type="scientific">Parthenolecanium corni</name>
    <dbReference type="NCBI Taxonomy" id="536013"/>
    <lineage>
        <taxon>Eukaryota</taxon>
        <taxon>Metazoa</taxon>
        <taxon>Ecdysozoa</taxon>
        <taxon>Arthropoda</taxon>
        <taxon>Hexapoda</taxon>
        <taxon>Insecta</taxon>
        <taxon>Pterygota</taxon>
        <taxon>Neoptera</taxon>
        <taxon>Paraneoptera</taxon>
        <taxon>Hemiptera</taxon>
        <taxon>Sternorrhyncha</taxon>
        <taxon>Coccoidea</taxon>
        <taxon>Coccidae</taxon>
        <taxon>Parthenolecanium</taxon>
    </lineage>
</organism>
<dbReference type="PANTHER" id="PTHR48287">
    <property type="entry name" value="ARM REPEAT SUPERFAMILY PROTEIN"/>
    <property type="match status" value="1"/>
</dbReference>
<evidence type="ECO:0000256" key="1">
    <source>
        <dbReference type="ARBA" id="ARBA00004123"/>
    </source>
</evidence>
<dbReference type="InterPro" id="IPR052087">
    <property type="entry name" value="RRP12"/>
</dbReference>
<comment type="subcellular location">
    <subcellularLocation>
        <location evidence="1">Nucleus</location>
    </subcellularLocation>
</comment>
<feature type="compositionally biased region" description="Basic and acidic residues" evidence="4">
    <location>
        <begin position="1067"/>
        <end position="1083"/>
    </location>
</feature>
<proteinExistence type="inferred from homology"/>
<keyword evidence="3" id="KW-0539">Nucleus</keyword>
<dbReference type="Pfam" id="PF25772">
    <property type="entry name" value="HEAT_RRP12_N"/>
    <property type="match status" value="1"/>
</dbReference>
<dbReference type="GO" id="GO:0005634">
    <property type="term" value="C:nucleus"/>
    <property type="evidence" value="ECO:0007669"/>
    <property type="project" value="UniProtKB-SubCell"/>
</dbReference>
<evidence type="ECO:0000259" key="5">
    <source>
        <dbReference type="Pfam" id="PF08161"/>
    </source>
</evidence>
<feature type="domain" description="RRP12 HEAT" evidence="5">
    <location>
        <begin position="446"/>
        <end position="713"/>
    </location>
</feature>
<feature type="region of interest" description="Disordered" evidence="4">
    <location>
        <begin position="1058"/>
        <end position="1118"/>
    </location>
</feature>
<dbReference type="PANTHER" id="PTHR48287:SF1">
    <property type="entry name" value="ARM REPEAT SUPERFAMILY PROTEIN"/>
    <property type="match status" value="1"/>
</dbReference>
<evidence type="ECO:0000259" key="6">
    <source>
        <dbReference type="Pfam" id="PF25772"/>
    </source>
</evidence>
<feature type="compositionally biased region" description="Basic and acidic residues" evidence="4">
    <location>
        <begin position="1264"/>
        <end position="1276"/>
    </location>
</feature>
<dbReference type="InterPro" id="IPR016024">
    <property type="entry name" value="ARM-type_fold"/>
</dbReference>
<feature type="region of interest" description="Disordered" evidence="4">
    <location>
        <begin position="1187"/>
        <end position="1331"/>
    </location>
</feature>
<evidence type="ECO:0008006" key="9">
    <source>
        <dbReference type="Google" id="ProtNLM"/>
    </source>
</evidence>
<dbReference type="SUPFAM" id="SSF48371">
    <property type="entry name" value="ARM repeat"/>
    <property type="match status" value="1"/>
</dbReference>
<dbReference type="InterPro" id="IPR011989">
    <property type="entry name" value="ARM-like"/>
</dbReference>
<feature type="region of interest" description="Disordered" evidence="4">
    <location>
        <begin position="1"/>
        <end position="30"/>
    </location>
</feature>
<evidence type="ECO:0000313" key="7">
    <source>
        <dbReference type="EMBL" id="KAK7582685.1"/>
    </source>
</evidence>
<evidence type="ECO:0000313" key="8">
    <source>
        <dbReference type="Proteomes" id="UP001367676"/>
    </source>
</evidence>
<dbReference type="Pfam" id="PF08161">
    <property type="entry name" value="RRP12_HEAT"/>
    <property type="match status" value="1"/>
</dbReference>
<keyword evidence="8" id="KW-1185">Reference proteome</keyword>
<feature type="compositionally biased region" description="Basic residues" evidence="4">
    <location>
        <begin position="1"/>
        <end position="16"/>
    </location>
</feature>
<dbReference type="InterPro" id="IPR012978">
    <property type="entry name" value="HEAT_RRP12"/>
</dbReference>
<feature type="compositionally biased region" description="Polar residues" evidence="4">
    <location>
        <begin position="18"/>
        <end position="30"/>
    </location>
</feature>
<protein>
    <recommendedName>
        <fullName evidence="9">RRP12-like protein</fullName>
    </recommendedName>
</protein>
<comment type="caution">
    <text evidence="7">The sequence shown here is derived from an EMBL/GenBank/DDBJ whole genome shotgun (WGS) entry which is preliminary data.</text>
</comment>
<dbReference type="Gene3D" id="1.25.10.10">
    <property type="entry name" value="Leucine-rich Repeat Variant"/>
    <property type="match status" value="1"/>
</dbReference>
<feature type="compositionally biased region" description="Acidic residues" evidence="4">
    <location>
        <begin position="1095"/>
        <end position="1108"/>
    </location>
</feature>
<evidence type="ECO:0000256" key="4">
    <source>
        <dbReference type="SAM" id="MobiDB-lite"/>
    </source>
</evidence>